<dbReference type="Pfam" id="PF04640">
    <property type="entry name" value="PLATZ"/>
    <property type="match status" value="1"/>
</dbReference>
<dbReference type="CDD" id="cd19756">
    <property type="entry name" value="Bbox2"/>
    <property type="match status" value="1"/>
</dbReference>
<dbReference type="PROSITE" id="PS50878">
    <property type="entry name" value="RT_POL"/>
    <property type="match status" value="1"/>
</dbReference>
<dbReference type="CDD" id="cd01650">
    <property type="entry name" value="RT_nLTR_like"/>
    <property type="match status" value="1"/>
</dbReference>
<dbReference type="OrthoDB" id="1609566at2759"/>
<dbReference type="AlphaFoldDB" id="A0A8T2H6X3"/>
<accession>A0A8T2H6X3</accession>
<keyword evidence="3" id="KW-0808">Transferase</keyword>
<keyword evidence="3" id="KW-0695">RNA-directed DNA polymerase</keyword>
<dbReference type="Proteomes" id="UP000694251">
    <property type="component" value="Chromosome 1"/>
</dbReference>
<keyword evidence="3" id="KW-0548">Nucleotidyltransferase</keyword>
<feature type="region of interest" description="Disordered" evidence="1">
    <location>
        <begin position="194"/>
        <end position="222"/>
    </location>
</feature>
<protein>
    <submittedName>
        <fullName evidence="3">Reverse transcriptase domain</fullName>
    </submittedName>
</protein>
<keyword evidence="4" id="KW-1185">Reference proteome</keyword>
<evidence type="ECO:0000313" key="3">
    <source>
        <dbReference type="EMBL" id="KAG7656031.1"/>
    </source>
</evidence>
<proteinExistence type="predicted"/>
<dbReference type="GO" id="GO:0003964">
    <property type="term" value="F:RNA-directed DNA polymerase activity"/>
    <property type="evidence" value="ECO:0007669"/>
    <property type="project" value="UniProtKB-KW"/>
</dbReference>
<evidence type="ECO:0000259" key="2">
    <source>
        <dbReference type="PROSITE" id="PS50878"/>
    </source>
</evidence>
<dbReference type="PANTHER" id="PTHR33116">
    <property type="entry name" value="REVERSE TRANSCRIPTASE ZINC-BINDING DOMAIN-CONTAINING PROTEIN-RELATED-RELATED"/>
    <property type="match status" value="1"/>
</dbReference>
<comment type="caution">
    <text evidence="3">The sequence shown here is derived from an EMBL/GenBank/DDBJ whole genome shotgun (WGS) entry which is preliminary data.</text>
</comment>
<sequence>MVREGEEEEEMMMMMATKPAWLEGLMAETFFSSCGIHETRRKSEKNVFCLLCCLSVCPHCLPSHRSHPLLQVRRYVYHDVVRLSDLEKLIDCSYVQPYTINGAKVIFLNQRPQSRAKVSSNVCFTCDRILQEPFHFCSLSCKVDYLSYQGDDLSSILYRIDESDFTFEGLRMDGHDQLGEISTMEDAEDIMVISDESDQGNNSHKKEKKKSKKKKPESNYLPGMVLSSLGNRRKGPDWYTSEFYKAIWDIIGQEFTLAVQSFFQKGFLPKGINSTILALIPKKLAAKEMRDYRPISCCNVLYKVISKIIANRLKLLLPRFIAGNQSAFVKDRLLIENLLLATELVKDYHKDSISARCAIKIDISKAFDSVQWSFLTNTLVAMNFSPTFIHWINLCITTASFSVQVNGDLVGYFQSKRGLRQGCSLSPYLFVICMDVLSKMLDKAAGVRKFGFHPKCQRLGLTHLSFADDLMVLSDGKTRSIERILEVFDEFCKRSGLRISLEKSTLYMAGVSPIIKQEIAAKFPFDVGQLPVRYLGLSLVTKRLTSADYSPLLEQIKKRIATWTSHFLSFAGRFNLIKSVLWSICNFWLAAFRLPRQCIREIDKLCSSFLWSDSEMSSHKAKVSWDIVCKPKAEGGLGLRNLKEANDVSCLKLVWRIISNSNSLWTKWVAEYLLRKKSIWSLKQSTSMGSWIWRKILKIRDVAKSFSRVEVGNGESASFWYDHWSAHGRLIDTVGDRGTIDLGIPREASVADAWTRRSRRRHRTSLLNEIEEMMAYQRIHHSDAEDTVLWRGKMMFSNHISPQGILGILLRPPPPQSLGTKGCGSVTLLRIWAALAKGIWKTRYSTSWSHLLTHISTHFQDRVEGFLTRYTFQATIYHVWRERNGRRHDAAPNTPATVIGWIDKQTRNQITIIRQSGDRRYDKAFQAWLRARY</sequence>
<reference evidence="3 4" key="1">
    <citation type="submission" date="2020-12" db="EMBL/GenBank/DDBJ databases">
        <title>Concerted genomic and epigenomic changes stabilize Arabidopsis allopolyploids.</title>
        <authorList>
            <person name="Chen Z."/>
        </authorList>
    </citation>
    <scope>NUCLEOTIDE SEQUENCE [LARGE SCALE GENOMIC DNA]</scope>
    <source>
        <strain evidence="3">As9502</strain>
        <tissue evidence="3">Leaf</tissue>
    </source>
</reference>
<dbReference type="Pfam" id="PF00078">
    <property type="entry name" value="RVT_1"/>
    <property type="match status" value="1"/>
</dbReference>
<dbReference type="EMBL" id="JAEFBJ010000001">
    <property type="protein sequence ID" value="KAG7656031.1"/>
    <property type="molecule type" value="Genomic_DNA"/>
</dbReference>
<organism evidence="3 4">
    <name type="scientific">Arabidopsis suecica</name>
    <name type="common">Swedish thale-cress</name>
    <name type="synonym">Cardaminopsis suecica</name>
    <dbReference type="NCBI Taxonomy" id="45249"/>
    <lineage>
        <taxon>Eukaryota</taxon>
        <taxon>Viridiplantae</taxon>
        <taxon>Streptophyta</taxon>
        <taxon>Embryophyta</taxon>
        <taxon>Tracheophyta</taxon>
        <taxon>Spermatophyta</taxon>
        <taxon>Magnoliopsida</taxon>
        <taxon>eudicotyledons</taxon>
        <taxon>Gunneridae</taxon>
        <taxon>Pentapetalae</taxon>
        <taxon>rosids</taxon>
        <taxon>malvids</taxon>
        <taxon>Brassicales</taxon>
        <taxon>Brassicaceae</taxon>
        <taxon>Camelineae</taxon>
        <taxon>Arabidopsis</taxon>
    </lineage>
</organism>
<gene>
    <name evidence="3" type="ORF">ISN44_As01g030520</name>
</gene>
<feature type="domain" description="Reverse transcriptase" evidence="2">
    <location>
        <begin position="261"/>
        <end position="539"/>
    </location>
</feature>
<dbReference type="InterPro" id="IPR006734">
    <property type="entry name" value="PLATZ"/>
</dbReference>
<evidence type="ECO:0000313" key="4">
    <source>
        <dbReference type="Proteomes" id="UP000694251"/>
    </source>
</evidence>
<evidence type="ECO:0000256" key="1">
    <source>
        <dbReference type="SAM" id="MobiDB-lite"/>
    </source>
</evidence>
<name>A0A8T2H6X3_ARASU</name>
<dbReference type="PANTHER" id="PTHR33116:SF84">
    <property type="entry name" value="RNA-DIRECTED DNA POLYMERASE"/>
    <property type="match status" value="1"/>
</dbReference>
<dbReference type="InterPro" id="IPR000477">
    <property type="entry name" value="RT_dom"/>
</dbReference>
<feature type="compositionally biased region" description="Basic residues" evidence="1">
    <location>
        <begin position="203"/>
        <end position="215"/>
    </location>
</feature>